<reference evidence="1" key="1">
    <citation type="submission" date="2016-03" db="EMBL/GenBank/DDBJ databases">
        <authorList>
            <person name="Borrel G."/>
            <person name="Mccann A."/>
            <person name="O'Toole P.W."/>
        </authorList>
    </citation>
    <scope>NUCLEOTIDE SEQUENCE</scope>
    <source>
        <strain evidence="1">183</strain>
    </source>
</reference>
<dbReference type="RefSeq" id="WP_020448700.1">
    <property type="nucleotide sequence ID" value="NZ_LR698974.1"/>
</dbReference>
<dbReference type="EMBL" id="LVVT01000001">
    <property type="protein sequence ID" value="TQS84745.1"/>
    <property type="molecule type" value="Genomic_DNA"/>
</dbReference>
<evidence type="ECO:0000313" key="2">
    <source>
        <dbReference type="Proteomes" id="UP000752814"/>
    </source>
</evidence>
<sequence length="362" mass="41255">MLIVIIAGLSAYHNTLESEMQIIPNGQSDTSADMIFKVSGEIKDTDNGQTYKIDSGYAYQSLLFISDEKIYSIFTLQSAFSKDIDIYTHKQNEFMWLDAGNLTPDGSGYKGVENVSVEDKNFRCNVYEYVSPLTEQVYTYYIGIDAPLIYRIDCQIHSLAQIDSKQTIADISITADLDRASVTEGKYEIGEIGEIQNIQMSGNEKIYMSDSQDATNKYYSETISIKTISNTKFLTNAYLNSYGMYKEITLTLDNNSNTDETCLIMYVPCIEGDHLGNSKHYETVDDRLADFQYEYSVNYSYIDKDLDMHTIEYKISSKYDDDGDTLKKMTIEGNVSLYKYEWRVDPYPTSITFSFESAEVSL</sequence>
<accession>A0A8J8PF68</accession>
<dbReference type="GeneID" id="41323231"/>
<protein>
    <submittedName>
        <fullName evidence="1">Uncharacterized protein</fullName>
    </submittedName>
</protein>
<gene>
    <name evidence="1" type="ORF">A3207_01555</name>
</gene>
<organism evidence="1 2">
    <name type="scientific">Candidatus Methanomassiliicoccus intestinalis</name>
    <dbReference type="NCBI Taxonomy" id="1406512"/>
    <lineage>
        <taxon>Archaea</taxon>
        <taxon>Methanobacteriati</taxon>
        <taxon>Thermoplasmatota</taxon>
        <taxon>Thermoplasmata</taxon>
        <taxon>Methanomassiliicoccales</taxon>
        <taxon>Methanomassiliicoccaceae</taxon>
        <taxon>Methanomassiliicoccus</taxon>
    </lineage>
</organism>
<evidence type="ECO:0000313" key="1">
    <source>
        <dbReference type="EMBL" id="TQS84745.1"/>
    </source>
</evidence>
<proteinExistence type="predicted"/>
<dbReference type="AlphaFoldDB" id="A0A8J8PF68"/>
<comment type="caution">
    <text evidence="1">The sequence shown here is derived from an EMBL/GenBank/DDBJ whole genome shotgun (WGS) entry which is preliminary data.</text>
</comment>
<name>A0A8J8PF68_9ARCH</name>
<dbReference type="Proteomes" id="UP000752814">
    <property type="component" value="Unassembled WGS sequence"/>
</dbReference>